<dbReference type="Gramene" id="TraesCLE_scaffold_033480_01G000100.1">
    <property type="protein sequence ID" value="TraesCLE_scaffold_033480_01G000100.1"/>
    <property type="gene ID" value="TraesCLE_scaffold_033480_01G000100"/>
</dbReference>
<feature type="chain" id="PRO_5043171174" description="Neprosin PEP catalytic domain-containing protein" evidence="1">
    <location>
        <begin position="26"/>
        <end position="371"/>
    </location>
</feature>
<protein>
    <recommendedName>
        <fullName evidence="2">Neprosin PEP catalytic domain-containing protein</fullName>
    </recommendedName>
</protein>
<dbReference type="STRING" id="4565.A0A3B6AVG5"/>
<dbReference type="InterPro" id="IPR053168">
    <property type="entry name" value="Glutamic_endopeptidase"/>
</dbReference>
<dbReference type="PROSITE" id="PS51257">
    <property type="entry name" value="PROKAR_LIPOPROTEIN"/>
    <property type="match status" value="1"/>
</dbReference>
<feature type="domain" description="Neprosin PEP catalytic" evidence="2">
    <location>
        <begin position="133"/>
        <end position="371"/>
    </location>
</feature>
<dbReference type="AlphaFoldDB" id="A0A3B6AVG5"/>
<evidence type="ECO:0000313" key="4">
    <source>
        <dbReference type="Proteomes" id="UP000019116"/>
    </source>
</evidence>
<keyword evidence="1" id="KW-0732">Signal</keyword>
<feature type="signal peptide" evidence="1">
    <location>
        <begin position="1"/>
        <end position="25"/>
    </location>
</feature>
<dbReference type="InterPro" id="IPR004314">
    <property type="entry name" value="Neprosin"/>
</dbReference>
<dbReference type="Gramene" id="TraesJUL2A03G00649340.1">
    <property type="protein sequence ID" value="TraesJUL2A03G00649340.1"/>
    <property type="gene ID" value="TraesJUL2A03G00649340"/>
</dbReference>
<accession>A0A3B6AVG5</accession>
<dbReference type="SMR" id="A0A3B6AVG5"/>
<keyword evidence="4" id="KW-1185">Reference proteome</keyword>
<dbReference type="Gramene" id="TraesCS2A02G198200.1">
    <property type="protein sequence ID" value="TraesCS2A02G198200.1"/>
    <property type="gene ID" value="TraesCS2A02G198200"/>
</dbReference>
<dbReference type="Gramene" id="TraesCAD_scaffold_011499_01G000300.1">
    <property type="protein sequence ID" value="TraesCAD_scaffold_011499_01G000300.1"/>
    <property type="gene ID" value="TraesCAD_scaffold_011499_01G000300"/>
</dbReference>
<evidence type="ECO:0000256" key="1">
    <source>
        <dbReference type="SAM" id="SignalP"/>
    </source>
</evidence>
<dbReference type="Pfam" id="PF03080">
    <property type="entry name" value="Neprosin"/>
    <property type="match status" value="1"/>
</dbReference>
<proteinExistence type="predicted"/>
<evidence type="ECO:0000259" key="2">
    <source>
        <dbReference type="PROSITE" id="PS52045"/>
    </source>
</evidence>
<dbReference type="Proteomes" id="UP000019116">
    <property type="component" value="Chromosome 2A"/>
</dbReference>
<reference evidence="3" key="2">
    <citation type="submission" date="2018-10" db="UniProtKB">
        <authorList>
            <consortium name="EnsemblPlants"/>
        </authorList>
    </citation>
    <scope>IDENTIFICATION</scope>
</reference>
<reference evidence="3" key="1">
    <citation type="submission" date="2018-08" db="EMBL/GenBank/DDBJ databases">
        <authorList>
            <person name="Rossello M."/>
        </authorList>
    </citation>
    <scope>NUCLEOTIDE SEQUENCE [LARGE SCALE GENOMIC DNA]</scope>
    <source>
        <strain evidence="3">cv. Chinese Spring</strain>
    </source>
</reference>
<dbReference type="PANTHER" id="PTHR31589:SF237">
    <property type="entry name" value="OS08G0411100 PROTEIN"/>
    <property type="match status" value="1"/>
</dbReference>
<dbReference type="Gene3D" id="3.90.1320.10">
    <property type="entry name" value="Outer-capsid protein sigma 3, large lobe"/>
    <property type="match status" value="1"/>
</dbReference>
<dbReference type="Gramene" id="TraesSTA2A03G00643580.1">
    <property type="protein sequence ID" value="TraesSTA2A03G00643580.1"/>
    <property type="gene ID" value="TraesSTA2A03G00643580"/>
</dbReference>
<dbReference type="Pfam" id="PF14365">
    <property type="entry name" value="Neprosin_AP"/>
    <property type="match status" value="1"/>
</dbReference>
<dbReference type="EnsemblPlants" id="TraesCS2A02G198200.1">
    <property type="protein sequence ID" value="TraesCS2A02G198200.1"/>
    <property type="gene ID" value="TraesCS2A02G198200"/>
</dbReference>
<dbReference type="OMA" id="TIPGQHF"/>
<dbReference type="Gramene" id="TraesROB_scaffold_003310_01G000100.1">
    <property type="protein sequence ID" value="TraesROB_scaffold_003310_01G000100.1"/>
    <property type="gene ID" value="TraesROB_scaffold_003310_01G000100"/>
</dbReference>
<evidence type="ECO:0000313" key="3">
    <source>
        <dbReference type="EnsemblPlants" id="TraesCS2A02G198200.1"/>
    </source>
</evidence>
<dbReference type="Gramene" id="TraesCS2A03G0413100.1">
    <property type="protein sequence ID" value="TraesCS2A03G0413100.1.CDS"/>
    <property type="gene ID" value="TraesCS2A03G0413100"/>
</dbReference>
<dbReference type="PROSITE" id="PS52045">
    <property type="entry name" value="NEPROSIN_PEP_CD"/>
    <property type="match status" value="1"/>
</dbReference>
<sequence length="371" mass="40409">MKRHPLVVVMLFLSFLFFSCGRGRSSTISESDFELERELKMLNKPYVKSFKDNYGVVFDCVDIYKQPAFDHPLLKNHILQMPPNSSSGTGLPTTGESCPYGTVPIRRTLKEDLVMGRALRPVYKPTSTQDTSGIDGQHFAQVLLDCEKGKTFQSARAVIEVYYLPMPSDAASTAQMLVVDDRSSNVTVMQAGWHIDPGREGDGQSRLLVFWTADDYKKTGCLNMQCPGFVVVNQYITPGMALPSGSSIDLAISRYGPTGNRVIFVNGMVVGYFPPAIVNGMDGSTQVQVGGIVYAPPGRKRPPMGSGIAPGPRSNNGAAKFKGVQMRGCTNFKYRATKDVENSNIYDVMVTSASENGPDGFSFQYGGPGDA</sequence>
<dbReference type="InterPro" id="IPR025521">
    <property type="entry name" value="Neprosin_propep"/>
</dbReference>
<dbReference type="Gramene" id="TraesWEE_scaffold_004993_01G000300.1">
    <property type="protein sequence ID" value="TraesWEE_scaffold_004993_01G000300.1"/>
    <property type="gene ID" value="TraesWEE_scaffold_004993_01G000300"/>
</dbReference>
<dbReference type="OrthoDB" id="777472at2759"/>
<dbReference type="PANTHER" id="PTHR31589">
    <property type="entry name" value="PROTEIN, PUTATIVE (DUF239)-RELATED-RELATED"/>
    <property type="match status" value="1"/>
</dbReference>
<organism evidence="3">
    <name type="scientific">Triticum aestivum</name>
    <name type="common">Wheat</name>
    <dbReference type="NCBI Taxonomy" id="4565"/>
    <lineage>
        <taxon>Eukaryota</taxon>
        <taxon>Viridiplantae</taxon>
        <taxon>Streptophyta</taxon>
        <taxon>Embryophyta</taxon>
        <taxon>Tracheophyta</taxon>
        <taxon>Spermatophyta</taxon>
        <taxon>Magnoliopsida</taxon>
        <taxon>Liliopsida</taxon>
        <taxon>Poales</taxon>
        <taxon>Poaceae</taxon>
        <taxon>BOP clade</taxon>
        <taxon>Pooideae</taxon>
        <taxon>Triticodae</taxon>
        <taxon>Triticeae</taxon>
        <taxon>Triticinae</taxon>
        <taxon>Triticum</taxon>
    </lineage>
</organism>
<name>A0A3B6AVG5_WHEAT</name>